<dbReference type="RefSeq" id="WP_220164219.1">
    <property type="nucleotide sequence ID" value="NZ_CP080507.1"/>
</dbReference>
<dbReference type="InterPro" id="IPR014729">
    <property type="entry name" value="Rossmann-like_a/b/a_fold"/>
</dbReference>
<feature type="binding site" evidence="8">
    <location>
        <position position="61"/>
    </location>
    <ligand>
        <name>(R)-pantoate</name>
        <dbReference type="ChEBI" id="CHEBI:15980"/>
    </ligand>
</feature>
<dbReference type="HAMAP" id="MF_00158">
    <property type="entry name" value="PanC"/>
    <property type="match status" value="1"/>
</dbReference>
<comment type="subunit">
    <text evidence="8">Homodimer.</text>
</comment>
<feature type="binding site" evidence="8">
    <location>
        <begin position="147"/>
        <end position="150"/>
    </location>
    <ligand>
        <name>ATP</name>
        <dbReference type="ChEBI" id="CHEBI:30616"/>
    </ligand>
</feature>
<feature type="binding site" evidence="8">
    <location>
        <begin position="184"/>
        <end position="187"/>
    </location>
    <ligand>
        <name>ATP</name>
        <dbReference type="ChEBI" id="CHEBI:30616"/>
    </ligand>
</feature>
<comment type="miscellaneous">
    <text evidence="8">The reaction proceeds by a bi uni uni bi ping pong mechanism.</text>
</comment>
<comment type="similarity">
    <text evidence="2 8">Belongs to the pantothenate synthetase family.</text>
</comment>
<dbReference type="InterPro" id="IPR042176">
    <property type="entry name" value="Pantoate_ligase_C"/>
</dbReference>
<feature type="binding site" evidence="8">
    <location>
        <position position="153"/>
    </location>
    <ligand>
        <name>(R)-pantoate</name>
        <dbReference type="ChEBI" id="CHEBI:15980"/>
    </ligand>
</feature>
<dbReference type="AlphaFoldDB" id="A0A8F9XHY2"/>
<dbReference type="GO" id="GO:0005524">
    <property type="term" value="F:ATP binding"/>
    <property type="evidence" value="ECO:0007669"/>
    <property type="project" value="UniProtKB-KW"/>
</dbReference>
<comment type="catalytic activity">
    <reaction evidence="7 8">
        <text>(R)-pantoate + beta-alanine + ATP = (R)-pantothenate + AMP + diphosphate + H(+)</text>
        <dbReference type="Rhea" id="RHEA:10912"/>
        <dbReference type="ChEBI" id="CHEBI:15378"/>
        <dbReference type="ChEBI" id="CHEBI:15980"/>
        <dbReference type="ChEBI" id="CHEBI:29032"/>
        <dbReference type="ChEBI" id="CHEBI:30616"/>
        <dbReference type="ChEBI" id="CHEBI:33019"/>
        <dbReference type="ChEBI" id="CHEBI:57966"/>
        <dbReference type="ChEBI" id="CHEBI:456215"/>
        <dbReference type="EC" id="6.3.2.1"/>
    </reaction>
</comment>
<sequence>MQKTETVVQLRDCLAPFHTAHKIVALVPTMGAIHGGHRALIAAARERADIVVVSIFVNPLQFGLNELPAAYPRDPEGDERACAEAGVDVVFTPSVAEIYPRGFSSYVTEEVVSRPLCGVARPAYFRGVTTVTTKLFNVVQPALAFYGQKDLQQAAVVRKLVADLAFAVEIVVVPTWREPDGLAAGVRNPLLTATQRQEARAIYGALEEAKAMVAKGVRSPDRVVAEATHILSQHRRVRVIYVAIVDQVTMEAARGEIIPGRSVLTIAVWIDEIRFIDNVLL</sequence>
<evidence type="ECO:0000256" key="2">
    <source>
        <dbReference type="ARBA" id="ARBA00009256"/>
    </source>
</evidence>
<evidence type="ECO:0000256" key="4">
    <source>
        <dbReference type="ARBA" id="ARBA00022655"/>
    </source>
</evidence>
<dbReference type="Pfam" id="PF02569">
    <property type="entry name" value="Pantoate_ligase"/>
    <property type="match status" value="1"/>
</dbReference>
<evidence type="ECO:0000256" key="8">
    <source>
        <dbReference type="HAMAP-Rule" id="MF_00158"/>
    </source>
</evidence>
<keyword evidence="10" id="KW-1185">Reference proteome</keyword>
<protein>
    <recommendedName>
        <fullName evidence="8">Pantothenate synthetase</fullName>
        <shortName evidence="8">PS</shortName>
        <ecNumber evidence="8">6.3.2.1</ecNumber>
    </recommendedName>
    <alternativeName>
        <fullName evidence="8">Pantoate--beta-alanine ligase</fullName>
    </alternativeName>
    <alternativeName>
        <fullName evidence="8">Pantoate-activating enzyme</fullName>
    </alternativeName>
</protein>
<feature type="active site" description="Proton donor" evidence="8">
    <location>
        <position position="37"/>
    </location>
</feature>
<evidence type="ECO:0000256" key="5">
    <source>
        <dbReference type="ARBA" id="ARBA00022741"/>
    </source>
</evidence>
<dbReference type="PANTHER" id="PTHR21299">
    <property type="entry name" value="CYTIDYLATE KINASE/PANTOATE-BETA-ALANINE LIGASE"/>
    <property type="match status" value="1"/>
</dbReference>
<comment type="subcellular location">
    <subcellularLocation>
        <location evidence="8">Cytoplasm</location>
    </subcellularLocation>
</comment>
<evidence type="ECO:0000256" key="1">
    <source>
        <dbReference type="ARBA" id="ARBA00004990"/>
    </source>
</evidence>
<dbReference type="NCBIfam" id="TIGR00018">
    <property type="entry name" value="panC"/>
    <property type="match status" value="1"/>
</dbReference>
<keyword evidence="6 8" id="KW-0067">ATP-binding</keyword>
<dbReference type="UniPathway" id="UPA00028">
    <property type="reaction ID" value="UER00005"/>
</dbReference>
<dbReference type="SUPFAM" id="SSF52374">
    <property type="entry name" value="Nucleotidylyl transferase"/>
    <property type="match status" value="1"/>
</dbReference>
<dbReference type="EMBL" id="CP080507">
    <property type="protein sequence ID" value="QYM79840.1"/>
    <property type="molecule type" value="Genomic_DNA"/>
</dbReference>
<dbReference type="GO" id="GO:0004592">
    <property type="term" value="F:pantoate-beta-alanine ligase activity"/>
    <property type="evidence" value="ECO:0007669"/>
    <property type="project" value="UniProtKB-UniRule"/>
</dbReference>
<comment type="caution">
    <text evidence="8">Lacks conserved residue(s) required for the propagation of feature annotation.</text>
</comment>
<keyword evidence="4 8" id="KW-0566">Pantothenate biosynthesis</keyword>
<keyword evidence="3 8" id="KW-0436">Ligase</keyword>
<dbReference type="InterPro" id="IPR003721">
    <property type="entry name" value="Pantoate_ligase"/>
</dbReference>
<comment type="function">
    <text evidence="8">Catalyzes the condensation of pantoate with beta-alanine in an ATP-dependent reaction via a pantoyl-adenylate intermediate.</text>
</comment>
<evidence type="ECO:0000256" key="7">
    <source>
        <dbReference type="ARBA" id="ARBA00048258"/>
    </source>
</evidence>
<evidence type="ECO:0000313" key="10">
    <source>
        <dbReference type="Proteomes" id="UP000825051"/>
    </source>
</evidence>
<evidence type="ECO:0000256" key="3">
    <source>
        <dbReference type="ARBA" id="ARBA00022598"/>
    </source>
</evidence>
<feature type="binding site" evidence="8">
    <location>
        <begin position="30"/>
        <end position="37"/>
    </location>
    <ligand>
        <name>ATP</name>
        <dbReference type="ChEBI" id="CHEBI:30616"/>
    </ligand>
</feature>
<name>A0A8F9XHY2_9BACT</name>
<dbReference type="Proteomes" id="UP000825051">
    <property type="component" value="Chromosome"/>
</dbReference>
<accession>A0A8F9XHY2</accession>
<feature type="binding site" evidence="8">
    <location>
        <position position="61"/>
    </location>
    <ligand>
        <name>beta-alanine</name>
        <dbReference type="ChEBI" id="CHEBI:57966"/>
    </ligand>
</feature>
<dbReference type="GO" id="GO:0005829">
    <property type="term" value="C:cytosol"/>
    <property type="evidence" value="ECO:0007669"/>
    <property type="project" value="TreeGrafter"/>
</dbReference>
<comment type="pathway">
    <text evidence="1 8">Cofactor biosynthesis; (R)-pantothenate biosynthesis; (R)-pantothenate from (R)-pantoate and beta-alanine: step 1/1.</text>
</comment>
<dbReference type="KEGG" id="ole:K0B96_04260"/>
<reference evidence="9" key="1">
    <citation type="submission" date="2021-08" db="EMBL/GenBank/DDBJ databases">
        <title>Genome of a novel bacterium of the phylum Verrucomicrobia, Oleiharenicola sp. KSB-15.</title>
        <authorList>
            <person name="Chung J.-H."/>
            <person name="Ahn J.-H."/>
            <person name="Yoon Y."/>
            <person name="Kim D.-Y."/>
            <person name="An S.-H."/>
            <person name="Park I."/>
            <person name="Yeon J."/>
        </authorList>
    </citation>
    <scope>NUCLEOTIDE SEQUENCE</scope>
    <source>
        <strain evidence="9">KSB-15</strain>
    </source>
</reference>
<keyword evidence="5 8" id="KW-0547">Nucleotide-binding</keyword>
<evidence type="ECO:0000256" key="6">
    <source>
        <dbReference type="ARBA" id="ARBA00022840"/>
    </source>
</evidence>
<dbReference type="PANTHER" id="PTHR21299:SF1">
    <property type="entry name" value="PANTOATE--BETA-ALANINE LIGASE"/>
    <property type="match status" value="1"/>
</dbReference>
<dbReference type="Gene3D" id="3.30.1300.10">
    <property type="entry name" value="Pantoate-beta-alanine ligase, C-terminal domain"/>
    <property type="match status" value="1"/>
</dbReference>
<dbReference type="Gene3D" id="3.40.50.620">
    <property type="entry name" value="HUPs"/>
    <property type="match status" value="1"/>
</dbReference>
<evidence type="ECO:0000313" key="9">
    <source>
        <dbReference type="EMBL" id="QYM79840.1"/>
    </source>
</evidence>
<gene>
    <name evidence="8 9" type="primary">panC</name>
    <name evidence="9" type="ORF">K0B96_04260</name>
</gene>
<organism evidence="9 10">
    <name type="scientific">Horticoccus luteus</name>
    <dbReference type="NCBI Taxonomy" id="2862869"/>
    <lineage>
        <taxon>Bacteria</taxon>
        <taxon>Pseudomonadati</taxon>
        <taxon>Verrucomicrobiota</taxon>
        <taxon>Opitutia</taxon>
        <taxon>Opitutales</taxon>
        <taxon>Opitutaceae</taxon>
        <taxon>Horticoccus</taxon>
    </lineage>
</organism>
<dbReference type="EC" id="6.3.2.1" evidence="8"/>
<keyword evidence="8" id="KW-0963">Cytoplasm</keyword>
<dbReference type="GO" id="GO:0015940">
    <property type="term" value="P:pantothenate biosynthetic process"/>
    <property type="evidence" value="ECO:0007669"/>
    <property type="project" value="UniProtKB-UniRule"/>
</dbReference>
<proteinExistence type="inferred from homology"/>